<evidence type="ECO:0000259" key="37">
    <source>
        <dbReference type="Pfam" id="PF00517"/>
    </source>
</evidence>
<dbReference type="SUPFAM" id="SSF58069">
    <property type="entry name" value="Virus ectodomain"/>
    <property type="match status" value="1"/>
</dbReference>
<accession>A0A0D5BG39</accession>
<evidence type="ECO:0000256" key="25">
    <source>
        <dbReference type="ARBA" id="ARBA00023136"/>
    </source>
</evidence>
<comment type="function">
    <text evidence="33">Envelope glycoprotein gp160: Oligomerizes in the host endoplasmic reticulum into predominantly trimers. In a second time, gp160 transits in the host Golgi, where glycosylation is completed. The precursor is then proteolytically cleaved in the trans-Golgi and thereby activated by cellular furin or furin-like proteases to produce gp120 and gp41.</text>
</comment>
<evidence type="ECO:0000256" key="34">
    <source>
        <dbReference type="RuleBase" id="RU363095"/>
    </source>
</evidence>
<keyword evidence="8 33" id="KW-1170">Fusion of virus membrane with host endosomal membrane</keyword>
<evidence type="ECO:0000256" key="30">
    <source>
        <dbReference type="ARBA" id="ARBA00023288"/>
    </source>
</evidence>
<evidence type="ECO:0000256" key="21">
    <source>
        <dbReference type="ARBA" id="ARBA00022890"/>
    </source>
</evidence>
<reference evidence="38" key="2">
    <citation type="journal article" date="2015" name="Proc. Natl. Acad. Sci. U.S.A.">
        <title>Large number of rebounding/founder HIV variants emerge from multifocal infection in lymphatic tissues after treatment interruption.</title>
        <authorList>
            <person name="Rothenberger M.K."/>
            <person name="Keele B.F."/>
            <person name="Wietgrefe S.W."/>
            <person name="Fletcher C.V."/>
            <person name="Beilman G.J."/>
            <person name="Chipman J.G."/>
            <person name="Khoruts A."/>
            <person name="Estes J.D."/>
            <person name="Anderson J."/>
            <person name="Callisto S.P."/>
            <person name="Schmidt T.E."/>
            <person name="Thorkelson A."/>
            <person name="Reilly C."/>
            <person name="Perkey K."/>
            <person name="Reimann T.G."/>
            <person name="Utay N.S."/>
            <person name="Nganou Makamdop K."/>
            <person name="Stevenson M."/>
            <person name="Douek D.C."/>
            <person name="Haase A.T."/>
            <person name="Schacker T.W."/>
        </authorList>
    </citation>
    <scope>NUCLEOTIDE SEQUENCE</scope>
    <source>
        <strain evidence="38">1675PLASMA07OCT2009.P16B7</strain>
    </source>
</reference>
<evidence type="ECO:0000256" key="7">
    <source>
        <dbReference type="ARBA" id="ARBA00022506"/>
    </source>
</evidence>
<feature type="region of interest" description="V1" evidence="33">
    <location>
        <begin position="128"/>
        <end position="153"/>
    </location>
</feature>
<feature type="region of interest" description="Immunosuppression" evidence="33">
    <location>
        <begin position="572"/>
        <end position="590"/>
    </location>
</feature>
<keyword evidence="21 33" id="KW-1164">Virus endocytosis by host</keyword>
<feature type="short sequence motif" description="Di-leucine internalization motif" evidence="33">
    <location>
        <begin position="853"/>
        <end position="854"/>
    </location>
</feature>
<comment type="similarity">
    <text evidence="33">Belongs to the HIV-1 env protein family.</text>
</comment>
<feature type="topological domain" description="Cytoplasmic" evidence="33">
    <location>
        <begin position="704"/>
        <end position="854"/>
    </location>
</feature>
<evidence type="ECO:0000256" key="8">
    <source>
        <dbReference type="ARBA" id="ARBA00022510"/>
    </source>
</evidence>
<keyword evidence="23 33" id="KW-1039">Host endosome</keyword>
<feature type="chain" id="PRO_5023297047" description="Transmembrane protein gp41" evidence="33">
    <location>
        <begin position="510"/>
        <end position="854"/>
    </location>
</feature>
<dbReference type="GO" id="GO:0019062">
    <property type="term" value="P:virion attachment to host cell"/>
    <property type="evidence" value="ECO:0007669"/>
    <property type="project" value="UniProtKB-UniRule"/>
</dbReference>
<dbReference type="EMBL" id="KM081899">
    <property type="protein sequence ID" value="AJW60889.1"/>
    <property type="molecule type" value="Genomic_DNA"/>
</dbReference>
<reference evidence="38" key="1">
    <citation type="submission" date="2014-06" db="EMBL/GenBank/DDBJ databases">
        <authorList>
            <person name="Rothenberger M."/>
            <person name="Keele B.F."/>
            <person name="Schacker T.W."/>
        </authorList>
    </citation>
    <scope>NUCLEOTIDE SEQUENCE</scope>
    <source>
        <strain evidence="38">1675PLASMA07OCT2009.P16B7</strain>
    </source>
</reference>
<evidence type="ECO:0000256" key="9">
    <source>
        <dbReference type="ARBA" id="ARBA00022511"/>
    </source>
</evidence>
<dbReference type="InterPro" id="IPR037527">
    <property type="entry name" value="Gp160"/>
</dbReference>
<comment type="subcellular location">
    <subcellularLocation>
        <location evidence="3">Host cell membrane</location>
        <topology evidence="3">Peripheral membrane protein</topology>
    </subcellularLocation>
    <subcellularLocation>
        <location evidence="1">Host cell membrane</location>
        <topology evidence="1">Single-pass type I membrane protein</topology>
    </subcellularLocation>
    <subcellularLocation>
        <location evidence="2">Host endosome membrane</location>
        <topology evidence="2">Peripheral membrane protein</topology>
    </subcellularLocation>
    <subcellularLocation>
        <location evidence="5">Host endosome membrane</location>
        <topology evidence="5">Single-pass type I membrane protein</topology>
    </subcellularLocation>
    <subcellularLocation>
        <location evidence="6">Virion membrane</location>
        <topology evidence="6">Peripheral membrane protein</topology>
    </subcellularLocation>
    <subcellularLocation>
        <location evidence="4">Virion membrane</location>
        <topology evidence="4">Single-pass type I membrane protein</topology>
    </subcellularLocation>
</comment>
<evidence type="ECO:0000256" key="29">
    <source>
        <dbReference type="ARBA" id="ARBA00023280"/>
    </source>
</evidence>
<dbReference type="Pfam" id="PF00517">
    <property type="entry name" value="GP41"/>
    <property type="match status" value="1"/>
</dbReference>
<evidence type="ECO:0000256" key="23">
    <source>
        <dbReference type="ARBA" id="ARBA00023046"/>
    </source>
</evidence>
<comment type="miscellaneous">
    <text evidence="33">HIV-1 lineages are divided in three main groups, M (for Major), O (for Outlier), and N (for New, or Non-M, Non-O). The vast majority of strains found worldwide belong to the group M. Group O seems to be endemic to and largely confined to Cameroon and neighboring countries in West Central Africa, where these viruses represent a small minority of HIV-1 strains. The group N is represented by a limited number of isolates from Cameroonian persons. The group M is further subdivided in 9 clades or subtypes (A to D, F to H, J and K).</text>
</comment>
<dbReference type="GO" id="GO:0039654">
    <property type="term" value="P:fusion of virus membrane with host endosome membrane"/>
    <property type="evidence" value="ECO:0007669"/>
    <property type="project" value="UniProtKB-UniRule"/>
</dbReference>
<comment type="domain">
    <text evidence="33 34">The 17 amino acids long immunosuppressive region is present in many retroviral envelope proteins. Synthetic peptides derived from this relatively conserved sequence inhibit immune function in vitro and in vivo.</text>
</comment>
<evidence type="ECO:0000256" key="4">
    <source>
        <dbReference type="ARBA" id="ARBA00004563"/>
    </source>
</evidence>
<keyword evidence="11 33" id="KW-0945">Host-virus interaction</keyword>
<feature type="disulfide bond" evidence="33">
    <location>
        <begin position="596"/>
        <end position="602"/>
    </location>
</feature>
<evidence type="ECO:0000256" key="3">
    <source>
        <dbReference type="ARBA" id="ARBA00004505"/>
    </source>
</evidence>
<dbReference type="InterPro" id="IPR036377">
    <property type="entry name" value="Gp120_core_sf"/>
</dbReference>
<evidence type="ECO:0000256" key="1">
    <source>
        <dbReference type="ARBA" id="ARBA00004402"/>
    </source>
</evidence>
<evidence type="ECO:0000256" key="2">
    <source>
        <dbReference type="ARBA" id="ARBA00004433"/>
    </source>
</evidence>
<evidence type="ECO:0000256" key="19">
    <source>
        <dbReference type="ARBA" id="ARBA00022870"/>
    </source>
</evidence>
<evidence type="ECO:0000259" key="36">
    <source>
        <dbReference type="Pfam" id="PF00516"/>
    </source>
</evidence>
<keyword evidence="7 33" id="KW-1168">Fusion of virus membrane with host membrane</keyword>
<dbReference type="GO" id="GO:1903911">
    <property type="term" value="P:positive regulation of receptor clustering"/>
    <property type="evidence" value="ECO:0007669"/>
    <property type="project" value="UniProtKB-UniRule"/>
</dbReference>
<comment type="subcellular location">
    <molecule>Transmembrane protein gp41</molecule>
    <subcellularLocation>
        <location evidence="33">Virion membrane</location>
        <topology evidence="33">Single-pass type I membrane protein</topology>
    </subcellularLocation>
    <subcellularLocation>
        <location evidence="33">Host cell membrane</location>
        <topology evidence="33">Single-pass type I membrane protein</topology>
    </subcellularLocation>
    <subcellularLocation>
        <location evidence="33">Host endosome membrane</location>
        <topology evidence="33">Single-pass type I membrane protein</topology>
    </subcellularLocation>
    <text evidence="33">It is probably concentrated at the site of budding and incorporated into the virions possibly by contacts between the cytoplasmic tail of Env and the N-terminus of Gag.</text>
</comment>
<dbReference type="InterPro" id="IPR000777">
    <property type="entry name" value="HIV1_Gp120"/>
</dbReference>
<evidence type="ECO:0000256" key="15">
    <source>
        <dbReference type="ARBA" id="ARBA00022703"/>
    </source>
</evidence>
<name>A0A0D5BG39_HV1</name>
<keyword evidence="17 33" id="KW-1161">Viral attachment to host cell</keyword>
<dbReference type="FunFam" id="1.20.5.490:FF:000001">
    <property type="entry name" value="Envelope glycoprotein gp160"/>
    <property type="match status" value="1"/>
</dbReference>
<keyword evidence="12 33" id="KW-1162">Viral penetration into host cytoplasm</keyword>
<dbReference type="Gene3D" id="1.20.5.490">
    <property type="entry name" value="Single helix bin"/>
    <property type="match status" value="1"/>
</dbReference>
<dbReference type="FunFam" id="2.170.40.20:FF:000001">
    <property type="entry name" value="Envelope glycoprotein gp160"/>
    <property type="match status" value="1"/>
</dbReference>
<evidence type="ECO:0000256" key="5">
    <source>
        <dbReference type="ARBA" id="ARBA00004578"/>
    </source>
</evidence>
<evidence type="ECO:0000256" key="27">
    <source>
        <dbReference type="ARBA" id="ARBA00023157"/>
    </source>
</evidence>
<feature type="domain" description="Human immunodeficiency virus 1 envelope glycoprotein Gp120" evidence="36">
    <location>
        <begin position="31"/>
        <end position="509"/>
    </location>
</feature>
<comment type="caution">
    <text evidence="33">Lacks conserved residue(s) required for the propagation of feature annotation.</text>
</comment>
<dbReference type="GO" id="GO:0020002">
    <property type="term" value="C:host cell plasma membrane"/>
    <property type="evidence" value="ECO:0007669"/>
    <property type="project" value="UniProtKB-SubCell"/>
</dbReference>
<dbReference type="GO" id="GO:0044175">
    <property type="term" value="C:host cell endosome membrane"/>
    <property type="evidence" value="ECO:0007669"/>
    <property type="project" value="UniProtKB-SubCell"/>
</dbReference>
<feature type="site" description="Cleavage; by host furin" evidence="33">
    <location>
        <begin position="509"/>
        <end position="510"/>
    </location>
</feature>
<keyword evidence="18 33" id="KW-0946">Virion</keyword>
<keyword evidence="13 33" id="KW-0165">Cleavage on pair of basic residues</keyword>
<feature type="region of interest" description="Disordered" evidence="35">
    <location>
        <begin position="714"/>
        <end position="740"/>
    </location>
</feature>
<evidence type="ECO:0000313" key="38">
    <source>
        <dbReference type="EMBL" id="AJW60889.1"/>
    </source>
</evidence>
<evidence type="ECO:0000256" key="26">
    <source>
        <dbReference type="ARBA" id="ARBA00023139"/>
    </source>
</evidence>
<sequence>MRVMGIRRNYFWRWGTLFLGILMICSATEKLWVTVYYGVPVWKEADTTLFCASDAKAYDTEVHNVWATHACVPTDPNPHEVELENVTENFNMWKNNMVEQMHEDIISLWDQSLKPCVKLTPLCVTLNCTDKLRNYNHTNNSSGERMEEGEIKNCSFNITTNMRDKVQKEYALFYKLDVVPIDNGNNTGNYTNYRLISCNTSVLTQACPKVSFQPIPIHFCAPAGFAILKCKDKKFNGTGPCKNVSTVQCTHGIRPVVSTQLLLNGSLAEEEVVIRSANISDNTKIIIVHLNESVVINCTRPNNNTRKSVHIGPGRAFYTGEVIGDIRKAHCNISEKHWNKTLEQIVAKLREQFGNKTIIFNRSSGGDPEIVTHSFNCGGEFFYCNSTPLFNSTWDPNKTVEADIEGNNTITLQCRIKQVINLWQEVGKAMYAPPIKGPIKCSSNITGLLLTRDGGNGNTTNTTEVFRPGGGDMRDNWRSELYKYKVVRIEPLGVAPTKAKRRVVQREKRAIGIGAVFLGFLGAAGSTMGAASITLTVQARQLLSGIVQQQNNLLMAIEAQQHLLQLTVWGIKQLQARVLALERYLRDQQLLGIWGCSGKLICTTSVPWNSSWSNKSLNQIWDNMTWMEWEREIDNYTNLIYTLIEESQNQQEKNEKELLELDKWASLWTWFDITNWLWYIKIFIMIVGGLVGLRIIFAVLSIVNRVRQGYSPLSFQTRPPVPRGPDRPEGIGEEGGETDRDKYRPLVDGFLAIIWVDLRSLFLFSYHRLRDLLLIVTRIVELLGRRGWETLKYWWNLLQYWSRELKNSAVSLLNTTAITVAEGTDRILEALQRVFRAILHIPTRIRQGLERLLL</sequence>
<dbReference type="FunFam" id="2.170.40.20:FF:000003">
    <property type="entry name" value="Envelope glycoprotein gp160"/>
    <property type="match status" value="1"/>
</dbReference>
<evidence type="ECO:0000256" key="31">
    <source>
        <dbReference type="ARBA" id="ARBA00023296"/>
    </source>
</evidence>
<dbReference type="GO" id="GO:0052031">
    <property type="term" value="P:symbiont-mediated perturbation of host defense response"/>
    <property type="evidence" value="ECO:0007669"/>
    <property type="project" value="UniProtKB-UniRule"/>
</dbReference>
<keyword evidence="25 33" id="KW-0472">Membrane</keyword>
<dbReference type="Gene3D" id="2.170.40.20">
    <property type="entry name" value="Human immunodeficiency virus 1, Gp160, envelope glycoprotein"/>
    <property type="match status" value="2"/>
</dbReference>
<keyword evidence="27 33" id="KW-1015">Disulfide bond</keyword>
<gene>
    <name evidence="33 38" type="primary">env</name>
</gene>
<comment type="domain">
    <text evidence="33">The membrane proximal external region (MPER) present in gp41 is a tryptophan-rich region recognized by the antibodies 2F5, Z13, and 4E10. MPER seems to play a role in fusion.</text>
</comment>
<organism evidence="38">
    <name type="scientific">Human immunodeficiency virus type 1</name>
    <name type="common">HIV-1</name>
    <dbReference type="NCBI Taxonomy" id="11676"/>
    <lineage>
        <taxon>Viruses</taxon>
        <taxon>Riboviria</taxon>
        <taxon>Pararnavirae</taxon>
        <taxon>Artverviricota</taxon>
        <taxon>Revtraviricetes</taxon>
        <taxon>Ortervirales</taxon>
        <taxon>Retroviridae</taxon>
        <taxon>Orthoretrovirinae</taxon>
        <taxon>Lentivirus</taxon>
        <taxon>Lentivirus humimdef1</taxon>
    </lineage>
</organism>
<protein>
    <recommendedName>
        <fullName evidence="33">Envelope glycoprotein gp160</fullName>
    </recommendedName>
    <alternativeName>
        <fullName evidence="33">Env polyprotein</fullName>
    </alternativeName>
    <component>
        <recommendedName>
            <fullName evidence="33">Surface protein gp120</fullName>
            <shortName evidence="33">SU</shortName>
        </recommendedName>
        <alternativeName>
            <fullName evidence="33">Glycoprotein 120</fullName>
            <shortName evidence="33">gp120</shortName>
        </alternativeName>
    </component>
    <component>
        <recommendedName>
            <fullName evidence="33">Transmembrane protein gp41</fullName>
            <shortName evidence="33">TM</shortName>
        </recommendedName>
        <alternativeName>
            <fullName evidence="33">Glycoprotein 41</fullName>
            <shortName evidence="33">gp41</shortName>
        </alternativeName>
    </component>
</protein>
<feature type="disulfide bond" evidence="33">
    <location>
        <begin position="220"/>
        <end position="249"/>
    </location>
</feature>
<evidence type="ECO:0000256" key="35">
    <source>
        <dbReference type="SAM" id="MobiDB-lite"/>
    </source>
</evidence>
<dbReference type="GO" id="GO:0075512">
    <property type="term" value="P:clathrin-dependent endocytosis of virus by host cell"/>
    <property type="evidence" value="ECO:0007669"/>
    <property type="project" value="UniProtKB-UniRule"/>
</dbReference>
<evidence type="ECO:0000256" key="22">
    <source>
        <dbReference type="ARBA" id="ARBA00022989"/>
    </source>
</evidence>
<comment type="subunit">
    <text evidence="32">The mature envelope protein (Env) consists of a homotrimer of non-covalently associated gp120-gp41 heterodimers. The resulting complex protrudes from the virus surface as a spike. There seems to be as few as 10 spikes on the average virion. Interacts with host CD4, CCR5 and CXCR4. Gp120 also interacts with the C-type lectins CD209/DC-SIGN and CLEC4M/DC-SIGNR (collectively referred to as DC-SIGN(R)). Gp120 and gp41 interact with GalCer. Gp120 interacts with host ITGA4/ITGB7 complex; on CD4+ T-cells, this interaction results in rapid activation of integrin ITGAL/LFA-1, which facilitates efficient cell-to-cell spreading of HIV-1. Gp120 interacts with cell-associated heparan sulfate; this interaction increases virus infectivity on permissive cells and may be involved in infection of CD4- cells.</text>
</comment>
<comment type="miscellaneous">
    <text evidence="33">Inhibitors targeting HIV-1 viral envelope proteins are used as antiretroviral drugs. Attachment of virions to the cell surface via non-specific interactions and CD4 binding can be blocked by inhibitors that include cyanovirin-N, cyclotriazadisulfonamide analogs, PRO 2000, TNX 355 and PRO 542. In addition, BMS 806 can block CD4-induced conformational changes. Env interactions with the coreceptor molecules can be targeted by CCR5 antagonists including SCH-D, maraviroc (UK 427857) and aplaviroc (GW 873140), and the CXCR4 antagonist AMD 070. Fusion of viral and cellular membranes can be inhibited by peptides such as enfuvirtide and tifuvirtide (T 1249). Resistance to inhibitors associated with mutations in Env are observed. Most of the time, single mutations confer only a modest reduction in drug susceptibility. Combination of several mutations is usually required to develop a high-level drug resistance.</text>
</comment>
<feature type="region of interest" description="MPER; binding to GalCer" evidence="33">
    <location>
        <begin position="660"/>
        <end position="681"/>
    </location>
</feature>
<dbReference type="GO" id="GO:0005198">
    <property type="term" value="F:structural molecule activity"/>
    <property type="evidence" value="ECO:0007669"/>
    <property type="project" value="UniProtKB-UniRule"/>
</dbReference>
<comment type="PTM">
    <text evidence="33">Palmitoylation of the transmembrane protein and of Env polyprotein (prior to its proteolytic cleavage) is essential for their association with host cell membrane lipid rafts. Palmitoylation is therefore required for envelope trafficking to classical lipid rafts, but not for viral replication.</text>
</comment>
<comment type="domain">
    <text evidence="33">The CD4-binding region is targeted by the antibody b12.</text>
</comment>
<keyword evidence="19 33" id="KW-1043">Host membrane</keyword>
<feature type="disulfide bond" evidence="33">
    <location>
        <begin position="51"/>
        <end position="71"/>
    </location>
</feature>
<keyword evidence="10 33" id="KW-1165">Clathrin-mediated endocytosis of virus by host</keyword>
<comment type="subcellular location">
    <molecule>Surface protein gp120</molecule>
    <subcellularLocation>
        <location evidence="33">Virion membrane</location>
        <topology evidence="33">Peripheral membrane protein</topology>
    </subcellularLocation>
    <subcellularLocation>
        <location evidence="33">Host cell membrane</location>
        <topology evidence="33">Peripheral membrane protein</topology>
    </subcellularLocation>
    <subcellularLocation>
        <location evidence="33">Host endosome membrane</location>
        <topology evidence="33">Single-pass type I membrane protein</topology>
    </subcellularLocation>
    <text evidence="33">The surface protein is not anchored to the viral envelope, but associates with the extravirion surface through its binding to TM. It is probably concentrated at the site of budding and incorporated into the virions possibly by contacts between the cytoplasmic tail of Env and the N-terminus of Gag.</text>
</comment>
<keyword evidence="30 33" id="KW-0449">Lipoprotein</keyword>
<organismHost>
    <name type="scientific">Homo sapiens</name>
    <name type="common">Human</name>
    <dbReference type="NCBI Taxonomy" id="9606"/>
</organismHost>
<dbReference type="GO" id="GO:0019031">
    <property type="term" value="C:viral envelope"/>
    <property type="evidence" value="ECO:0007669"/>
    <property type="project" value="UniProtKB-KW"/>
</dbReference>
<keyword evidence="16 33" id="KW-0732">Signal</keyword>
<feature type="transmembrane region" description="Helical" evidence="34">
    <location>
        <begin position="676"/>
        <end position="703"/>
    </location>
</feature>
<comment type="PTM">
    <text evidence="33">Specific enzymatic cleavages in vivo yield mature proteins. Envelope glycoproteins are synthesized as a inactive precursor that is heavily N-glycosylated and processed likely by host cell furin in the Golgi to yield the mature SU and TM proteins. The cleavage site between SU and TM requires the minimal sequence [KR]-X-[KR]-R. About 2 of the 9 disulfide bonds of gp41 are reduced by P4HB/PDI, following binding to CD4 receptor.</text>
</comment>
<feature type="short sequence motif" description="YXXL motif; contains endocytosis signal" evidence="33">
    <location>
        <begin position="710"/>
        <end position="713"/>
    </location>
</feature>
<comment type="domain">
    <text evidence="33">The YXXL motif is involved in determining the exact site of viral release at the surface of infected mononuclear cells and promotes endocytosis. YXXL and di-leucine endocytosis motifs interact directly or indirectly with the clathrin adapter complexes, opperate independently, and their activities are not additive.</text>
</comment>
<proteinExistence type="inferred from homology"/>
<dbReference type="SUPFAM" id="SSF56502">
    <property type="entry name" value="gp120 core"/>
    <property type="match status" value="2"/>
</dbReference>
<evidence type="ECO:0000256" key="11">
    <source>
        <dbReference type="ARBA" id="ARBA00022581"/>
    </source>
</evidence>
<keyword evidence="14 33" id="KW-0812">Transmembrane</keyword>
<feature type="disulfide bond" evidence="33">
    <location>
        <begin position="128"/>
        <end position="154"/>
    </location>
</feature>
<evidence type="ECO:0000256" key="32">
    <source>
        <dbReference type="ARBA" id="ARBA00062028"/>
    </source>
</evidence>
<evidence type="ECO:0000256" key="28">
    <source>
        <dbReference type="ARBA" id="ARBA00023180"/>
    </source>
</evidence>
<dbReference type="Pfam" id="PF00516">
    <property type="entry name" value="GP120"/>
    <property type="match status" value="1"/>
</dbReference>
<evidence type="ECO:0000256" key="33">
    <source>
        <dbReference type="HAMAP-Rule" id="MF_04083"/>
    </source>
</evidence>
<keyword evidence="22 33" id="KW-1133">Transmembrane helix</keyword>
<feature type="chain" id="PRO_5023297046" description="Envelope glycoprotein gp160" evidence="33">
    <location>
        <begin position="30"/>
        <end position="854"/>
    </location>
</feature>
<dbReference type="HAMAP" id="MF_04083">
    <property type="entry name" value="HIV_ENV"/>
    <property type="match status" value="1"/>
</dbReference>
<comment type="function">
    <text evidence="33">Surface protein gp120: Attaches the virus to the host lymphoid cell by binding to the primary receptor CD4. This interaction induces a structural rearrangement creating a high affinity binding site for a chemokine coreceptor like CXCR4 and/or CCR5. Acts as a ligand for CD209/DC-SIGN and CLEC4M/DC-SIGNR, which are respectively found on dendritic cells (DCs), and on endothelial cells of liver sinusoids and lymph node sinuses. These interactions allow capture of viral particles at mucosal surfaces by these cells and subsequent transmission to permissive cells. HIV subverts the migration properties of dendritic cells to gain access to CD4+ T-cells in lymph nodes. Virus transmission to permissive T-cells occurs either in trans (without DCs infection, through viral capture and transmission), or in cis (following DCs productive infection, through the usual CD4-gp120 interaction), thereby inducing a robust infection. In trans infection, bound virions remain infectious over days and it is proposed that they are not degraded, but protected in non-lysosomal acidic organelles within the DCs close to the cell membrane thus contributing to the viral infectious potential during DCs' migration from the periphery to the lymphoid tissues. On arrival at lymphoid tissues, intact virions recycle back to DCs' cell surface allowing virus transmission to CD4+ T-cells.</text>
</comment>
<evidence type="ECO:0000256" key="6">
    <source>
        <dbReference type="ARBA" id="ARBA00004650"/>
    </source>
</evidence>
<feature type="coiled-coil region" evidence="33">
    <location>
        <begin position="631"/>
        <end position="665"/>
    </location>
</feature>
<keyword evidence="26 33" id="KW-0564">Palmitate</keyword>
<dbReference type="GO" id="GO:0019064">
    <property type="term" value="P:fusion of virus membrane with host plasma membrane"/>
    <property type="evidence" value="ECO:0007669"/>
    <property type="project" value="UniProtKB-UniRule"/>
</dbReference>
<feature type="disulfide bond" evidence="33">
    <location>
        <begin position="230"/>
        <end position="241"/>
    </location>
</feature>
<evidence type="ECO:0000256" key="10">
    <source>
        <dbReference type="ARBA" id="ARBA00022570"/>
    </source>
</evidence>
<keyword evidence="20 33" id="KW-0261">Viral envelope protein</keyword>
<feature type="region of interest" description="Fusion peptide" evidence="33">
    <location>
        <begin position="510"/>
        <end position="530"/>
    </location>
</feature>
<dbReference type="InterPro" id="IPR000328">
    <property type="entry name" value="GP41-like"/>
</dbReference>
<evidence type="ECO:0000256" key="12">
    <source>
        <dbReference type="ARBA" id="ARBA00022595"/>
    </source>
</evidence>
<dbReference type="GO" id="GO:1903908">
    <property type="term" value="P:positive regulation of plasma membrane raft polarization"/>
    <property type="evidence" value="ECO:0007669"/>
    <property type="project" value="UniProtKB-UniRule"/>
</dbReference>
<keyword evidence="15 33" id="KW-0053">Apoptosis</keyword>
<dbReference type="CDD" id="cd09909">
    <property type="entry name" value="HIV-1-like_HR1-HR2"/>
    <property type="match status" value="1"/>
</dbReference>
<dbReference type="Gene3D" id="1.10.287.210">
    <property type="match status" value="1"/>
</dbReference>
<feature type="domain" description="Retroviral envelope protein GP41-like" evidence="37">
    <location>
        <begin position="528"/>
        <end position="717"/>
    </location>
</feature>
<keyword evidence="24 33" id="KW-0175">Coiled coil</keyword>
<keyword evidence="29 33" id="KW-0899">Viral immunoevasion</keyword>
<dbReference type="GO" id="GO:0019082">
    <property type="term" value="P:viral protein processing"/>
    <property type="evidence" value="ECO:0007669"/>
    <property type="project" value="UniProtKB-UniRule"/>
</dbReference>
<keyword evidence="31 33" id="KW-1160">Virus entry into host cell</keyword>
<dbReference type="GO" id="GO:0016020">
    <property type="term" value="C:membrane"/>
    <property type="evidence" value="ECO:0007669"/>
    <property type="project" value="UniProtKB-UniRule"/>
</dbReference>
<evidence type="ECO:0000256" key="16">
    <source>
        <dbReference type="ARBA" id="ARBA00022729"/>
    </source>
</evidence>
<keyword evidence="28 33" id="KW-0325">Glycoprotein</keyword>
<dbReference type="FunFam" id="1.10.287.210:FF:000001">
    <property type="entry name" value="Envelope glycoprotein gp160"/>
    <property type="match status" value="1"/>
</dbReference>
<comment type="domain">
    <text evidence="33">Some of the most genetically diverse regions of the viral genome are present in Env. They are called variable regions 1 through 5 (V1 through V5). Coreceptor usage of gp120 is determined mainly by the primary structure of the third variable region (V3) in the outer domain of gp120. The sequence of V3 determines which coreceptor, CCR5 and/or CXCR4 (corresponding to R5/macrophage, X4/T cell and R5X4/T cell and macrophage tropism), is used to trigger the fusion potential of the Env complex, and hence which cells the virus can infect. Binding to CCR5 involves a region adjacent in addition to V3.</text>
</comment>
<evidence type="ECO:0000256" key="18">
    <source>
        <dbReference type="ARBA" id="ARBA00022844"/>
    </source>
</evidence>
<evidence type="ECO:0000256" key="24">
    <source>
        <dbReference type="ARBA" id="ARBA00023054"/>
    </source>
</evidence>
<comment type="function">
    <text evidence="33">Transmembrane protein gp41: Acts as a class I viral fusion protein. Under the current model, the protein has at least 3 conformational states: pre-fusion native state, pre-hairpin intermediate state, and post-fusion hairpin state. During fusion of viral and target intracellular membranes, the coiled coil regions (heptad repeats) assume a trimer-of-hairpins structure, positioning the fusion peptide in close proximity to the C-terminal region of the ectodomain. The formation of this structure appears to drive apposition and subsequent fusion of viral and target cell membranes. Complete fusion occurs in host cell endosomes and is dynamin-dependent, however some lipid transfer might occur at the plasma membrane. The virus undergoes clathrin-dependent internalization long before endosomal fusion, thus minimizing the surface exposure of conserved viral epitopes during fusion and reducing the efficacy of inhibitors targeting these epitopes. Membranes fusion leads to delivery of the nucleocapsid into the cytoplasm.</text>
</comment>
<evidence type="ECO:0000256" key="13">
    <source>
        <dbReference type="ARBA" id="ARBA00022685"/>
    </source>
</evidence>
<evidence type="ECO:0000256" key="20">
    <source>
        <dbReference type="ARBA" id="ARBA00022879"/>
    </source>
</evidence>
<comment type="subunit">
    <text evidence="33">The mature envelope protein (Env) consists of a homotrimer of non-covalently associated gp120-gp41 heterodimers. The resulting complex protrudes from the virus surface as a spike. There seems to be as few as 10 spikes on the average virion. Surface protein gp120 interacts with host CD4, CCR5 and CXCR4. Gp120 also interacts with the C-type lectins CD209/DC-SIGN and CLEC4M/DC-SIGNR (collectively referred to as DC-SIGN(R)). Gp120 and gp41 interact with GalCer. Gp120 interacts with host ITGA4/ITGB7 complex; on CD4+ T-cells, this interaction results in rapid activation of integrin ITGAL/LFA-1, which facilitates efficient cell-to-cell spreading of HIV-1. Gp120 interacts with cell-associated heparan sulfate; this interaction increases virus infectivity on permissive cells and may be involved in infection of CD4- cells.</text>
</comment>
<comment type="PTM">
    <text evidence="33">Highly glycosylated by host. The high number of glycan on the protein is reffered to as 'glycan shield' because it contributes to hide protein sequence from adaptive immune system.</text>
</comment>
<evidence type="ECO:0000256" key="17">
    <source>
        <dbReference type="ARBA" id="ARBA00022804"/>
    </source>
</evidence>
<dbReference type="GO" id="GO:0055036">
    <property type="term" value="C:virion membrane"/>
    <property type="evidence" value="ECO:0007669"/>
    <property type="project" value="UniProtKB-SubCell"/>
</dbReference>
<evidence type="ECO:0000256" key="14">
    <source>
        <dbReference type="ARBA" id="ARBA00022692"/>
    </source>
</evidence>
<feature type="region of interest" description="CD4-binding loop" evidence="33">
    <location>
        <begin position="363"/>
        <end position="373"/>
    </location>
</feature>
<keyword evidence="9 33" id="KW-1032">Host cell membrane</keyword>